<dbReference type="EMBL" id="JABWUV010000002">
    <property type="protein sequence ID" value="KAF6378833.1"/>
    <property type="molecule type" value="Genomic_DNA"/>
</dbReference>
<proteinExistence type="predicted"/>
<name>A0A7J7ZX52_MYOMY</name>
<protein>
    <submittedName>
        <fullName evidence="1">Uncharacterized protein</fullName>
    </submittedName>
</protein>
<dbReference type="Proteomes" id="UP000527355">
    <property type="component" value="Unassembled WGS sequence"/>
</dbReference>
<comment type="caution">
    <text evidence="1">The sequence shown here is derived from an EMBL/GenBank/DDBJ whole genome shotgun (WGS) entry which is preliminary data.</text>
</comment>
<evidence type="ECO:0000313" key="1">
    <source>
        <dbReference type="EMBL" id="KAF6378833.1"/>
    </source>
</evidence>
<evidence type="ECO:0000313" key="2">
    <source>
        <dbReference type="Proteomes" id="UP000527355"/>
    </source>
</evidence>
<gene>
    <name evidence="1" type="ORF">mMyoMyo1_009729</name>
</gene>
<reference evidence="1 2" key="1">
    <citation type="journal article" date="2020" name="Nature">
        <title>Six reference-quality genomes reveal evolution of bat adaptations.</title>
        <authorList>
            <person name="Jebb D."/>
            <person name="Huang Z."/>
            <person name="Pippel M."/>
            <person name="Hughes G.M."/>
            <person name="Lavrichenko K."/>
            <person name="Devanna P."/>
            <person name="Winkler S."/>
            <person name="Jermiin L.S."/>
            <person name="Skirmuntt E.C."/>
            <person name="Katzourakis A."/>
            <person name="Burkitt-Gray L."/>
            <person name="Ray D.A."/>
            <person name="Sullivan K.A.M."/>
            <person name="Roscito J.G."/>
            <person name="Kirilenko B.M."/>
            <person name="Davalos L.M."/>
            <person name="Corthals A.P."/>
            <person name="Power M.L."/>
            <person name="Jones G."/>
            <person name="Ransome R.D."/>
            <person name="Dechmann D.K.N."/>
            <person name="Locatelli A.G."/>
            <person name="Puechmaille S.J."/>
            <person name="Fedrigo O."/>
            <person name="Jarvis E.D."/>
            <person name="Hiller M."/>
            <person name="Vernes S.C."/>
            <person name="Myers E.W."/>
            <person name="Teeling E.C."/>
        </authorList>
    </citation>
    <scope>NUCLEOTIDE SEQUENCE [LARGE SCALE GENOMIC DNA]</scope>
    <source>
        <strain evidence="1">MMyoMyo1</strain>
        <tissue evidence="1">Flight muscle</tissue>
    </source>
</reference>
<accession>A0A7J7ZX52</accession>
<organism evidence="1 2">
    <name type="scientific">Myotis myotis</name>
    <name type="common">Greater mouse-eared bat</name>
    <name type="synonym">Vespertilio myotis</name>
    <dbReference type="NCBI Taxonomy" id="51298"/>
    <lineage>
        <taxon>Eukaryota</taxon>
        <taxon>Metazoa</taxon>
        <taxon>Chordata</taxon>
        <taxon>Craniata</taxon>
        <taxon>Vertebrata</taxon>
        <taxon>Euteleostomi</taxon>
        <taxon>Mammalia</taxon>
        <taxon>Eutheria</taxon>
        <taxon>Laurasiatheria</taxon>
        <taxon>Chiroptera</taxon>
        <taxon>Yangochiroptera</taxon>
        <taxon>Vespertilionidae</taxon>
        <taxon>Myotis</taxon>
    </lineage>
</organism>
<keyword evidence="2" id="KW-1185">Reference proteome</keyword>
<dbReference type="AlphaFoldDB" id="A0A7J7ZX52"/>
<sequence>MIHGLMIALTPTSRNLNDLDQRSAAAPTSQFQPTPCLYMTSSRKLFYVFKIVEEKKNQKDILLHENHKIQISILISKFLLDTHSYALYPVYGYFYVTVAKLSSLNYLLSGSLEKSLLTLDLDTLKCLLASSICLNRGSDHLLLLLS</sequence>